<evidence type="ECO:0000313" key="2">
    <source>
        <dbReference type="Proteomes" id="UP000499080"/>
    </source>
</evidence>
<gene>
    <name evidence="1" type="ORF">AVEN_154451_1</name>
</gene>
<evidence type="ECO:0000313" key="1">
    <source>
        <dbReference type="EMBL" id="GBM94242.1"/>
    </source>
</evidence>
<dbReference type="AlphaFoldDB" id="A0A4Y2JYD1"/>
<dbReference type="EMBL" id="BGPR01003950">
    <property type="protein sequence ID" value="GBM94242.1"/>
    <property type="molecule type" value="Genomic_DNA"/>
</dbReference>
<organism evidence="1 2">
    <name type="scientific">Araneus ventricosus</name>
    <name type="common">Orbweaver spider</name>
    <name type="synonym">Epeira ventricosa</name>
    <dbReference type="NCBI Taxonomy" id="182803"/>
    <lineage>
        <taxon>Eukaryota</taxon>
        <taxon>Metazoa</taxon>
        <taxon>Ecdysozoa</taxon>
        <taxon>Arthropoda</taxon>
        <taxon>Chelicerata</taxon>
        <taxon>Arachnida</taxon>
        <taxon>Araneae</taxon>
        <taxon>Araneomorphae</taxon>
        <taxon>Entelegynae</taxon>
        <taxon>Araneoidea</taxon>
        <taxon>Araneidae</taxon>
        <taxon>Araneus</taxon>
    </lineage>
</organism>
<reference evidence="1 2" key="1">
    <citation type="journal article" date="2019" name="Sci. Rep.">
        <title>Orb-weaving spider Araneus ventricosus genome elucidates the spidroin gene catalogue.</title>
        <authorList>
            <person name="Kono N."/>
            <person name="Nakamura H."/>
            <person name="Ohtoshi R."/>
            <person name="Moran D.A.P."/>
            <person name="Shinohara A."/>
            <person name="Yoshida Y."/>
            <person name="Fujiwara M."/>
            <person name="Mori M."/>
            <person name="Tomita M."/>
            <person name="Arakawa K."/>
        </authorList>
    </citation>
    <scope>NUCLEOTIDE SEQUENCE [LARGE SCALE GENOMIC DNA]</scope>
</reference>
<dbReference type="OrthoDB" id="6431215at2759"/>
<dbReference type="Proteomes" id="UP000499080">
    <property type="component" value="Unassembled WGS sequence"/>
</dbReference>
<name>A0A4Y2JYD1_ARAVE</name>
<dbReference type="PANTHER" id="PTHR47331">
    <property type="entry name" value="PHD-TYPE DOMAIN-CONTAINING PROTEIN"/>
    <property type="match status" value="1"/>
</dbReference>
<sequence>MGKRMVQEAFSEDFPNFENFLKFLSGGCEYLETCAPEDRNFKIVVRRYNSSDEIREYKLNTVTYGLSSSLFLATKCLKEISINSDDDPAITKISEEDVYMDDVISGFGTAVEALFVCKRLSSLLHADSFDLRKWLSNFCELSDEIKEHCSQETNFEITTNETAKVLGMVWNSVNNIFNFKVTLNLLPPFTKRRILSESARILDPLGNLSPCTLWIKIIYPKLLFDKGDWDFPISSHLLNGWIKFQEAFPDGVIQFHGFADASSLLTPLPFIVAKCTGVQLL</sequence>
<proteinExistence type="predicted"/>
<dbReference type="Pfam" id="PF05380">
    <property type="entry name" value="Peptidase_A17"/>
    <property type="match status" value="1"/>
</dbReference>
<accession>A0A4Y2JYD1</accession>
<dbReference type="InterPro" id="IPR008042">
    <property type="entry name" value="Retrotrans_Pao"/>
</dbReference>
<comment type="caution">
    <text evidence="1">The sequence shown here is derived from an EMBL/GenBank/DDBJ whole genome shotgun (WGS) entry which is preliminary data.</text>
</comment>
<protein>
    <submittedName>
        <fullName evidence="1">Uncharacterized protein</fullName>
    </submittedName>
</protein>
<keyword evidence="2" id="KW-1185">Reference proteome</keyword>